<feature type="chain" id="PRO_5035843454" evidence="1">
    <location>
        <begin position="20"/>
        <end position="123"/>
    </location>
</feature>
<gene>
    <name evidence="2" type="ORF">H0E87_018420</name>
</gene>
<dbReference type="Proteomes" id="UP000807159">
    <property type="component" value="Chromosome 10"/>
</dbReference>
<reference evidence="2" key="1">
    <citation type="journal article" date="2021" name="J. Hered.">
        <title>Genome Assembly of Salicaceae Populus deltoides (Eastern Cottonwood) I-69 Based on Nanopore Sequencing and Hi-C Technologies.</title>
        <authorList>
            <person name="Bai S."/>
            <person name="Wu H."/>
            <person name="Zhang J."/>
            <person name="Pan Z."/>
            <person name="Zhao W."/>
            <person name="Li Z."/>
            <person name="Tong C."/>
        </authorList>
    </citation>
    <scope>NUCLEOTIDE SEQUENCE</scope>
    <source>
        <tissue evidence="2">Leaf</tissue>
    </source>
</reference>
<dbReference type="AlphaFoldDB" id="A0A8T2XRC0"/>
<keyword evidence="3" id="KW-1185">Reference proteome</keyword>
<feature type="signal peptide" evidence="1">
    <location>
        <begin position="1"/>
        <end position="19"/>
    </location>
</feature>
<dbReference type="EMBL" id="JACEGQ020000010">
    <property type="protein sequence ID" value="KAH8495224.1"/>
    <property type="molecule type" value="Genomic_DNA"/>
</dbReference>
<name>A0A8T2XRC0_POPDE</name>
<evidence type="ECO:0000313" key="3">
    <source>
        <dbReference type="Proteomes" id="UP000807159"/>
    </source>
</evidence>
<evidence type="ECO:0000256" key="1">
    <source>
        <dbReference type="SAM" id="SignalP"/>
    </source>
</evidence>
<evidence type="ECO:0000313" key="2">
    <source>
        <dbReference type="EMBL" id="KAH8495224.1"/>
    </source>
</evidence>
<accession>A0A8T2XRC0</accession>
<organism evidence="2 3">
    <name type="scientific">Populus deltoides</name>
    <name type="common">Eastern poplar</name>
    <name type="synonym">Eastern cottonwood</name>
    <dbReference type="NCBI Taxonomy" id="3696"/>
    <lineage>
        <taxon>Eukaryota</taxon>
        <taxon>Viridiplantae</taxon>
        <taxon>Streptophyta</taxon>
        <taxon>Embryophyta</taxon>
        <taxon>Tracheophyta</taxon>
        <taxon>Spermatophyta</taxon>
        <taxon>Magnoliopsida</taxon>
        <taxon>eudicotyledons</taxon>
        <taxon>Gunneridae</taxon>
        <taxon>Pentapetalae</taxon>
        <taxon>rosids</taxon>
        <taxon>fabids</taxon>
        <taxon>Malpighiales</taxon>
        <taxon>Salicaceae</taxon>
        <taxon>Saliceae</taxon>
        <taxon>Populus</taxon>
    </lineage>
</organism>
<keyword evidence="1" id="KW-0732">Signal</keyword>
<sequence length="123" mass="13562">MAVSMFAACFAVLVIVAAAHEGHHPAPSHAPNSSTFVSPCINGLPGQHRFDWQICWSIRPQARRKIAEVEGGIPFVDEAYQLTPSQKEDETGYEIEAPEEIMYVMNNGKVDGKSSYEPVWSIS</sequence>
<proteinExistence type="predicted"/>
<protein>
    <submittedName>
        <fullName evidence="2">Uncharacterized protein</fullName>
    </submittedName>
</protein>
<comment type="caution">
    <text evidence="2">The sequence shown here is derived from an EMBL/GenBank/DDBJ whole genome shotgun (WGS) entry which is preliminary data.</text>
</comment>